<protein>
    <submittedName>
        <fullName evidence="1">DUF3972 domain-containing protein</fullName>
    </submittedName>
</protein>
<reference evidence="1" key="1">
    <citation type="journal article" date="2020" name="mSystems">
        <title>Genome- and Community-Level Interaction Insights into Carbon Utilization and Element Cycling Functions of Hydrothermarchaeota in Hydrothermal Sediment.</title>
        <authorList>
            <person name="Zhou Z."/>
            <person name="Liu Y."/>
            <person name="Xu W."/>
            <person name="Pan J."/>
            <person name="Luo Z.H."/>
            <person name="Li M."/>
        </authorList>
    </citation>
    <scope>NUCLEOTIDE SEQUENCE [LARGE SCALE GENOMIC DNA]</scope>
    <source>
        <strain evidence="1">HyVt-513</strain>
    </source>
</reference>
<sequence length="202" mass="22782">MKPVDYAKKMGISRQAVYAKIKKGILPSRNVGGKIYIVLKSEAPSEKAADEGELPEIQPLLAAKDETIAVLKETIRDLKETNQMITSTLRSEVELLKEAFAEMKTLYAARIEQINTAEETLPLQEVIAEEAGEAEDAEEDTWITLEKFLAEQGIRKKKQRERFTKKTKKLYKKGDTAVEKKKGAYRLKAERAVEILLGLKES</sequence>
<dbReference type="EMBL" id="DRNO01000116">
    <property type="protein sequence ID" value="HFC03566.1"/>
    <property type="molecule type" value="Genomic_DNA"/>
</dbReference>
<dbReference type="AlphaFoldDB" id="A0A7V2WLR5"/>
<organism evidence="1">
    <name type="scientific">Nitratifractor salsuginis</name>
    <dbReference type="NCBI Taxonomy" id="269261"/>
    <lineage>
        <taxon>Bacteria</taxon>
        <taxon>Pseudomonadati</taxon>
        <taxon>Campylobacterota</taxon>
        <taxon>Epsilonproteobacteria</taxon>
        <taxon>Campylobacterales</taxon>
        <taxon>Sulfurovaceae</taxon>
        <taxon>Nitratifractor</taxon>
    </lineage>
</organism>
<proteinExistence type="predicted"/>
<evidence type="ECO:0000313" key="1">
    <source>
        <dbReference type="EMBL" id="HFC03566.1"/>
    </source>
</evidence>
<gene>
    <name evidence="1" type="ORF">ENJ74_01715</name>
</gene>
<dbReference type="Proteomes" id="UP000885722">
    <property type="component" value="Unassembled WGS sequence"/>
</dbReference>
<accession>A0A7V2WLR5</accession>
<name>A0A7V2WLR5_9BACT</name>
<comment type="caution">
    <text evidence="1">The sequence shown here is derived from an EMBL/GenBank/DDBJ whole genome shotgun (WGS) entry which is preliminary data.</text>
</comment>